<keyword evidence="2" id="KW-0812">Transmembrane</keyword>
<feature type="compositionally biased region" description="Basic and acidic residues" evidence="1">
    <location>
        <begin position="71"/>
        <end position="86"/>
    </location>
</feature>
<dbReference type="AlphaFoldDB" id="A0A8T0UXV0"/>
<evidence type="ECO:0000313" key="4">
    <source>
        <dbReference type="Proteomes" id="UP000823388"/>
    </source>
</evidence>
<reference evidence="3" key="1">
    <citation type="submission" date="2020-05" db="EMBL/GenBank/DDBJ databases">
        <title>WGS assembly of Panicum virgatum.</title>
        <authorList>
            <person name="Lovell J.T."/>
            <person name="Jenkins J."/>
            <person name="Shu S."/>
            <person name="Juenger T.E."/>
            <person name="Schmutz J."/>
        </authorList>
    </citation>
    <scope>NUCLEOTIDE SEQUENCE</scope>
    <source>
        <strain evidence="3">AP13</strain>
    </source>
</reference>
<feature type="compositionally biased region" description="Basic and acidic residues" evidence="1">
    <location>
        <begin position="32"/>
        <end position="61"/>
    </location>
</feature>
<evidence type="ECO:0000256" key="1">
    <source>
        <dbReference type="SAM" id="MobiDB-lite"/>
    </source>
</evidence>
<evidence type="ECO:0000256" key="2">
    <source>
        <dbReference type="SAM" id="Phobius"/>
    </source>
</evidence>
<feature type="compositionally biased region" description="Low complexity" evidence="1">
    <location>
        <begin position="126"/>
        <end position="139"/>
    </location>
</feature>
<sequence>MATPPLRWRPPARVAGRGGKWRLGEGTAAGPRCREEDGRGRREAGEARRRCRAAAELELPIRRGARAPDPPPERASMRERRGKGEGGRAAAAVLAAVRRAAACSAATMAASPLERGGACTGVLRRAMAASPPEKPSSSSPERRRRREPGVAPPRRAGFGRRGRAPPRTPSNPPRWLAPSNPPRRARPRILPEAVEAFPVEPSDPARKRGVGCSARRQEAPNPRLASAFTCQGTCRSGKAQSLPGHPLHGVPLVHSALYILVYIAINIHLAFYTPSSA</sequence>
<feature type="region of interest" description="Disordered" evidence="1">
    <location>
        <begin position="122"/>
        <end position="185"/>
    </location>
</feature>
<feature type="region of interest" description="Disordered" evidence="1">
    <location>
        <begin position="1"/>
        <end position="90"/>
    </location>
</feature>
<dbReference type="Proteomes" id="UP000823388">
    <property type="component" value="Chromosome 3K"/>
</dbReference>
<gene>
    <name evidence="3" type="ORF">PVAP13_3KG410302</name>
</gene>
<comment type="caution">
    <text evidence="3">The sequence shown here is derived from an EMBL/GenBank/DDBJ whole genome shotgun (WGS) entry which is preliminary data.</text>
</comment>
<keyword evidence="2" id="KW-1133">Transmembrane helix</keyword>
<keyword evidence="2" id="KW-0472">Membrane</keyword>
<feature type="transmembrane region" description="Helical" evidence="2">
    <location>
        <begin position="252"/>
        <end position="272"/>
    </location>
</feature>
<organism evidence="3 4">
    <name type="scientific">Panicum virgatum</name>
    <name type="common">Blackwell switchgrass</name>
    <dbReference type="NCBI Taxonomy" id="38727"/>
    <lineage>
        <taxon>Eukaryota</taxon>
        <taxon>Viridiplantae</taxon>
        <taxon>Streptophyta</taxon>
        <taxon>Embryophyta</taxon>
        <taxon>Tracheophyta</taxon>
        <taxon>Spermatophyta</taxon>
        <taxon>Magnoliopsida</taxon>
        <taxon>Liliopsida</taxon>
        <taxon>Poales</taxon>
        <taxon>Poaceae</taxon>
        <taxon>PACMAD clade</taxon>
        <taxon>Panicoideae</taxon>
        <taxon>Panicodae</taxon>
        <taxon>Paniceae</taxon>
        <taxon>Panicinae</taxon>
        <taxon>Panicum</taxon>
        <taxon>Panicum sect. Hiantes</taxon>
    </lineage>
</organism>
<evidence type="ECO:0000313" key="3">
    <source>
        <dbReference type="EMBL" id="KAG2629141.1"/>
    </source>
</evidence>
<proteinExistence type="predicted"/>
<protein>
    <submittedName>
        <fullName evidence="3">Uncharacterized protein</fullName>
    </submittedName>
</protein>
<keyword evidence="4" id="KW-1185">Reference proteome</keyword>
<dbReference type="EMBL" id="CM029041">
    <property type="protein sequence ID" value="KAG2629141.1"/>
    <property type="molecule type" value="Genomic_DNA"/>
</dbReference>
<name>A0A8T0UXV0_PANVG</name>
<accession>A0A8T0UXV0</accession>